<protein>
    <submittedName>
        <fullName evidence="1">Uncharacterized protein</fullName>
    </submittedName>
</protein>
<organism evidence="1 2">
    <name type="scientific">Trichomonas vaginalis (strain ATCC PRA-98 / G3)</name>
    <dbReference type="NCBI Taxonomy" id="412133"/>
    <lineage>
        <taxon>Eukaryota</taxon>
        <taxon>Metamonada</taxon>
        <taxon>Parabasalia</taxon>
        <taxon>Trichomonadida</taxon>
        <taxon>Trichomonadidae</taxon>
        <taxon>Trichomonas</taxon>
    </lineage>
</organism>
<reference evidence="1" key="1">
    <citation type="submission" date="2006-10" db="EMBL/GenBank/DDBJ databases">
        <authorList>
            <person name="Amadeo P."/>
            <person name="Zhao Q."/>
            <person name="Wortman J."/>
            <person name="Fraser-Liggett C."/>
            <person name="Carlton J."/>
        </authorList>
    </citation>
    <scope>NUCLEOTIDE SEQUENCE</scope>
    <source>
        <strain evidence="1">G3</strain>
    </source>
</reference>
<gene>
    <name evidence="1" type="ORF">TVAG_055540</name>
</gene>
<dbReference type="KEGG" id="tva:4760304"/>
<dbReference type="SUPFAM" id="SSF48371">
    <property type="entry name" value="ARM repeat"/>
    <property type="match status" value="1"/>
</dbReference>
<reference evidence="1" key="2">
    <citation type="journal article" date="2007" name="Science">
        <title>Draft genome sequence of the sexually transmitted pathogen Trichomonas vaginalis.</title>
        <authorList>
            <person name="Carlton J.M."/>
            <person name="Hirt R.P."/>
            <person name="Silva J.C."/>
            <person name="Delcher A.L."/>
            <person name="Schatz M."/>
            <person name="Zhao Q."/>
            <person name="Wortman J.R."/>
            <person name="Bidwell S.L."/>
            <person name="Alsmark U.C.M."/>
            <person name="Besteiro S."/>
            <person name="Sicheritz-Ponten T."/>
            <person name="Noel C.J."/>
            <person name="Dacks J.B."/>
            <person name="Foster P.G."/>
            <person name="Simillion C."/>
            <person name="Van de Peer Y."/>
            <person name="Miranda-Saavedra D."/>
            <person name="Barton G.J."/>
            <person name="Westrop G.D."/>
            <person name="Mueller S."/>
            <person name="Dessi D."/>
            <person name="Fiori P.L."/>
            <person name="Ren Q."/>
            <person name="Paulsen I."/>
            <person name="Zhang H."/>
            <person name="Bastida-Corcuera F.D."/>
            <person name="Simoes-Barbosa A."/>
            <person name="Brown M.T."/>
            <person name="Hayes R.D."/>
            <person name="Mukherjee M."/>
            <person name="Okumura C.Y."/>
            <person name="Schneider R."/>
            <person name="Smith A.J."/>
            <person name="Vanacova S."/>
            <person name="Villalvazo M."/>
            <person name="Haas B.J."/>
            <person name="Pertea M."/>
            <person name="Feldblyum T.V."/>
            <person name="Utterback T.R."/>
            <person name="Shu C.L."/>
            <person name="Osoegawa K."/>
            <person name="de Jong P.J."/>
            <person name="Hrdy I."/>
            <person name="Horvathova L."/>
            <person name="Zubacova Z."/>
            <person name="Dolezal P."/>
            <person name="Malik S.B."/>
            <person name="Logsdon J.M. Jr."/>
            <person name="Henze K."/>
            <person name="Gupta A."/>
            <person name="Wang C.C."/>
            <person name="Dunne R.L."/>
            <person name="Upcroft J.A."/>
            <person name="Upcroft P."/>
            <person name="White O."/>
            <person name="Salzberg S.L."/>
            <person name="Tang P."/>
            <person name="Chiu C.-H."/>
            <person name="Lee Y.-S."/>
            <person name="Embley T.M."/>
            <person name="Coombs G.H."/>
            <person name="Mottram J.C."/>
            <person name="Tachezy J."/>
            <person name="Fraser-Liggett C.M."/>
            <person name="Johnson P.J."/>
        </authorList>
    </citation>
    <scope>NUCLEOTIDE SEQUENCE [LARGE SCALE GENOMIC DNA]</scope>
    <source>
        <strain evidence="1">G3</strain>
    </source>
</reference>
<dbReference type="Proteomes" id="UP000001542">
    <property type="component" value="Unassembled WGS sequence"/>
</dbReference>
<dbReference type="RefSeq" id="XP_001314704.1">
    <property type="nucleotide sequence ID" value="XM_001314670.1"/>
</dbReference>
<dbReference type="VEuPathDB" id="TrichDB:TVAGG3_0730500"/>
<accession>A2EXZ7</accession>
<sequence length="417" mass="46910">MQAEFVYQNDDFITEYDTKASVTQSEIKDFIVKLTINPSAELFWILSKIITVATTQDLSNVGNSLINIIKQNCNKFLGACFSAAHYINKMSETKKEDCQLLCETLKIPSCPLHAVQIIKLLTVDGIKFENYSHLFANPDISIQKSIAIAISQTCDNPEQLLEKYLNDISNETNYIRRRGLILICSELSYIEMPASKYIDALFPFILNKGKEVSELSAMYEAQNLLAKLTRHNPSAFHQCEEFLQAIQNQYESNNLSPEFLEAYLLSFGRSAIKSLSKDVLPQNLLNLPGSGKMFVKLFAPYVCHMNSDINFKFFNTLVDLCYNNRFDIELFDITSQAFAAMAPLVPPQIGKFLNAIEKSPISQRFSSIIGPLLQPKLPAPLQKLSTSVAVLPEEKHDIEIQCTPTRSDGGCQTEQAI</sequence>
<dbReference type="VEuPathDB" id="TrichDB:TVAG_055540"/>
<proteinExistence type="predicted"/>
<dbReference type="OrthoDB" id="10654364at2759"/>
<keyword evidence="2" id="KW-1185">Reference proteome</keyword>
<name>A2EXZ7_TRIV3</name>
<evidence type="ECO:0000313" key="2">
    <source>
        <dbReference type="Proteomes" id="UP000001542"/>
    </source>
</evidence>
<dbReference type="InterPro" id="IPR016024">
    <property type="entry name" value="ARM-type_fold"/>
</dbReference>
<dbReference type="EMBL" id="DS113535">
    <property type="protein sequence ID" value="EAY02465.1"/>
    <property type="molecule type" value="Genomic_DNA"/>
</dbReference>
<dbReference type="InParanoid" id="A2EXZ7"/>
<evidence type="ECO:0000313" key="1">
    <source>
        <dbReference type="EMBL" id="EAY02465.1"/>
    </source>
</evidence>
<dbReference type="AlphaFoldDB" id="A2EXZ7"/>